<dbReference type="InterPro" id="IPR006099">
    <property type="entry name" value="MeMalonylCoA_mutase_a/b_cat"/>
</dbReference>
<comment type="cofactor">
    <cofactor evidence="1">
        <name>adenosylcob(III)alamin</name>
        <dbReference type="ChEBI" id="CHEBI:18408"/>
    </cofactor>
</comment>
<dbReference type="Pfam" id="PF01642">
    <property type="entry name" value="MM_CoA_mutase"/>
    <property type="match status" value="1"/>
</dbReference>
<dbReference type="Gene3D" id="3.20.20.240">
    <property type="entry name" value="Methylmalonyl-CoA mutase"/>
    <property type="match status" value="1"/>
</dbReference>
<sequence length="632" mass="71403">MGENQSVTSSGSWNEWKEEAERALRGKAFESLYSSTYEGIKLKPLYDSSDIENITKATKQRTISSNSDWKISQEIAGDNSLDFSDKVKDAKKRGQNSFFVNKFNFIKNSDDLTLALQEIDLENDSLFFDIGENIGFASLLFYHFQDQQTIKKFNGVIAFDPYEELVLTGSSTIGLETKLDYLADIMRWKDESHFSTKTLLIKGNVYHEAGANSVQELIYAFSHALEAINELLNRNISIDTIARNMIFSFNIGGNFFMEIAKLRAAKQIWASLISALGGSEETQKIYLHTKTSIYNKTKNDTYVNLLRTTTEGFAAAVSGVDEMTIDAFDTVSNNTSKLGERIARNMQFIFKEESFLAGVFDPTNGSYYVEALTNQLAEIAWSEIKKIDDLGGFLEILKKGELQKNISLLHKQKINHVNTRKLHVIGTNVYANPNDQLDISYKAELKKQETNIKVYTFEEAMKYVDVEKKVPGIISENIDEIKIEPLKTQRLVEHFEKLRLNATNFKEKTGFTPKVLIVTIGTLKDYKPRLDFIIGLLTAGGIYSDVISYDNINDLKIDSKIVIFCGTDKAYDAIQVEDFNKLKSDSTIEEIYLLGNNALDKVNKYGLSGTISSDINVYELLLNIHNVMEVGI</sequence>
<dbReference type="EMBL" id="VOQF01000001">
    <property type="protein sequence ID" value="TXC93414.1"/>
    <property type="molecule type" value="Genomic_DNA"/>
</dbReference>
<feature type="domain" description="Methylmalonyl-CoA mutase alpha/beta chain catalytic" evidence="6">
    <location>
        <begin position="106"/>
        <end position="443"/>
    </location>
</feature>
<dbReference type="InterPro" id="IPR036724">
    <property type="entry name" value="Cobalamin-bd_sf"/>
</dbReference>
<dbReference type="OrthoDB" id="9762378at2"/>
<dbReference type="SUPFAM" id="SSF52242">
    <property type="entry name" value="Cobalamin (vitamin B12)-binding domain"/>
    <property type="match status" value="1"/>
</dbReference>
<proteinExistence type="inferred from homology"/>
<keyword evidence="4" id="KW-0413">Isomerase</keyword>
<evidence type="ECO:0000259" key="6">
    <source>
        <dbReference type="Pfam" id="PF01642"/>
    </source>
</evidence>
<dbReference type="GO" id="GO:0016866">
    <property type="term" value="F:intramolecular transferase activity"/>
    <property type="evidence" value="ECO:0007669"/>
    <property type="project" value="InterPro"/>
</dbReference>
<accession>A0A5C6W7L8</accession>
<dbReference type="GO" id="GO:0031419">
    <property type="term" value="F:cobalamin binding"/>
    <property type="evidence" value="ECO:0007669"/>
    <property type="project" value="UniProtKB-KW"/>
</dbReference>
<evidence type="ECO:0000256" key="5">
    <source>
        <dbReference type="ARBA" id="ARBA00023285"/>
    </source>
</evidence>
<evidence type="ECO:0000256" key="1">
    <source>
        <dbReference type="ARBA" id="ARBA00001922"/>
    </source>
</evidence>
<dbReference type="Proteomes" id="UP000321363">
    <property type="component" value="Unassembled WGS sequence"/>
</dbReference>
<evidence type="ECO:0000313" key="8">
    <source>
        <dbReference type="Proteomes" id="UP000321363"/>
    </source>
</evidence>
<dbReference type="InterPro" id="IPR016176">
    <property type="entry name" value="Cbl-dep_enz_cat"/>
</dbReference>
<evidence type="ECO:0000313" key="7">
    <source>
        <dbReference type="EMBL" id="TXC93414.1"/>
    </source>
</evidence>
<protein>
    <recommendedName>
        <fullName evidence="6">Methylmalonyl-CoA mutase alpha/beta chain catalytic domain-containing protein</fullName>
    </recommendedName>
</protein>
<evidence type="ECO:0000256" key="3">
    <source>
        <dbReference type="ARBA" id="ARBA00022628"/>
    </source>
</evidence>
<reference evidence="7 8" key="1">
    <citation type="journal article" date="2005" name="Int. J. Syst. Evol. Microbiol.">
        <title>Bacillus litoralis sp. nov., isolated from a tidal flat of the Yellow Sea in Korea.</title>
        <authorList>
            <person name="Yoon J.H."/>
            <person name="Oh T.K."/>
        </authorList>
    </citation>
    <scope>NUCLEOTIDE SEQUENCE [LARGE SCALE GENOMIC DNA]</scope>
    <source>
        <strain evidence="7 8">SW-211</strain>
    </source>
</reference>
<keyword evidence="8" id="KW-1185">Reference proteome</keyword>
<dbReference type="RefSeq" id="WP_146946272.1">
    <property type="nucleotide sequence ID" value="NZ_VOQF01000001.1"/>
</dbReference>
<dbReference type="PANTHER" id="PTHR48101">
    <property type="entry name" value="METHYLMALONYL-COA MUTASE, MITOCHONDRIAL-RELATED"/>
    <property type="match status" value="1"/>
</dbReference>
<gene>
    <name evidence="7" type="ORF">FS935_04285</name>
</gene>
<dbReference type="PANTHER" id="PTHR48101:SF1">
    <property type="entry name" value="METHYLMALONYL-COA MUTASE, LARGE SUBUNIT"/>
    <property type="match status" value="1"/>
</dbReference>
<dbReference type="SUPFAM" id="SSF51703">
    <property type="entry name" value="Cobalamin (vitamin B12)-dependent enzymes"/>
    <property type="match status" value="1"/>
</dbReference>
<evidence type="ECO:0000256" key="2">
    <source>
        <dbReference type="ARBA" id="ARBA00008465"/>
    </source>
</evidence>
<comment type="caution">
    <text evidence="7">The sequence shown here is derived from an EMBL/GenBank/DDBJ whole genome shotgun (WGS) entry which is preliminary data.</text>
</comment>
<organism evidence="7 8">
    <name type="scientific">Metabacillus litoralis</name>
    <dbReference type="NCBI Taxonomy" id="152268"/>
    <lineage>
        <taxon>Bacteria</taxon>
        <taxon>Bacillati</taxon>
        <taxon>Bacillota</taxon>
        <taxon>Bacilli</taxon>
        <taxon>Bacillales</taxon>
        <taxon>Bacillaceae</taxon>
        <taxon>Metabacillus</taxon>
    </lineage>
</organism>
<keyword evidence="5" id="KW-0170">Cobalt</keyword>
<dbReference type="GO" id="GO:0046872">
    <property type="term" value="F:metal ion binding"/>
    <property type="evidence" value="ECO:0007669"/>
    <property type="project" value="InterPro"/>
</dbReference>
<comment type="similarity">
    <text evidence="2">Belongs to the methylmalonyl-CoA mutase family.</text>
</comment>
<evidence type="ECO:0000256" key="4">
    <source>
        <dbReference type="ARBA" id="ARBA00023235"/>
    </source>
</evidence>
<dbReference type="Gene3D" id="3.40.50.280">
    <property type="entry name" value="Cobalamin-binding domain"/>
    <property type="match status" value="1"/>
</dbReference>
<dbReference type="AlphaFoldDB" id="A0A5C6W7L8"/>
<name>A0A5C6W7L8_9BACI</name>
<keyword evidence="3" id="KW-0846">Cobalamin</keyword>